<dbReference type="EMBL" id="NNAY01000053">
    <property type="protein sequence ID" value="OXU31508.1"/>
    <property type="molecule type" value="Genomic_DNA"/>
</dbReference>
<sequence>MEQQIRELSHTKHRSIFTFFWKKTHEFSCRKQSSLKKQKSIVQIIVFTICLECSNKLTQS</sequence>
<evidence type="ECO:0000313" key="1">
    <source>
        <dbReference type="EMBL" id="OXU31508.1"/>
    </source>
</evidence>
<keyword evidence="2" id="KW-1185">Reference proteome</keyword>
<name>A0A232FM25_9HYME</name>
<evidence type="ECO:0000313" key="2">
    <source>
        <dbReference type="Proteomes" id="UP000215335"/>
    </source>
</evidence>
<proteinExistence type="predicted"/>
<protein>
    <submittedName>
        <fullName evidence="1">Uncharacterized protein</fullName>
    </submittedName>
</protein>
<reference evidence="1 2" key="1">
    <citation type="journal article" date="2017" name="Curr. Biol.">
        <title>The Evolution of Venom by Co-option of Single-Copy Genes.</title>
        <authorList>
            <person name="Martinson E.O."/>
            <person name="Mrinalini"/>
            <person name="Kelkar Y.D."/>
            <person name="Chang C.H."/>
            <person name="Werren J.H."/>
        </authorList>
    </citation>
    <scope>NUCLEOTIDE SEQUENCE [LARGE SCALE GENOMIC DNA]</scope>
    <source>
        <strain evidence="1 2">Alberta</strain>
        <tissue evidence="1">Whole body</tissue>
    </source>
</reference>
<organism evidence="1 2">
    <name type="scientific">Trichomalopsis sarcophagae</name>
    <dbReference type="NCBI Taxonomy" id="543379"/>
    <lineage>
        <taxon>Eukaryota</taxon>
        <taxon>Metazoa</taxon>
        <taxon>Ecdysozoa</taxon>
        <taxon>Arthropoda</taxon>
        <taxon>Hexapoda</taxon>
        <taxon>Insecta</taxon>
        <taxon>Pterygota</taxon>
        <taxon>Neoptera</taxon>
        <taxon>Endopterygota</taxon>
        <taxon>Hymenoptera</taxon>
        <taxon>Apocrita</taxon>
        <taxon>Proctotrupomorpha</taxon>
        <taxon>Chalcidoidea</taxon>
        <taxon>Pteromalidae</taxon>
        <taxon>Pteromalinae</taxon>
        <taxon>Trichomalopsis</taxon>
    </lineage>
</organism>
<dbReference type="Proteomes" id="UP000215335">
    <property type="component" value="Unassembled WGS sequence"/>
</dbReference>
<dbReference type="AlphaFoldDB" id="A0A232FM25"/>
<gene>
    <name evidence="1" type="ORF">TSAR_001040</name>
</gene>
<comment type="caution">
    <text evidence="1">The sequence shown here is derived from an EMBL/GenBank/DDBJ whole genome shotgun (WGS) entry which is preliminary data.</text>
</comment>
<accession>A0A232FM25</accession>